<dbReference type="Gene3D" id="1.20.1250.20">
    <property type="entry name" value="MFS general substrate transporter like domains"/>
    <property type="match status" value="2"/>
</dbReference>
<dbReference type="InterPro" id="IPR036259">
    <property type="entry name" value="MFS_trans_sf"/>
</dbReference>
<feature type="transmembrane region" description="Helical" evidence="6">
    <location>
        <begin position="53"/>
        <end position="73"/>
    </location>
</feature>
<dbReference type="SUPFAM" id="SSF103473">
    <property type="entry name" value="MFS general substrate transporter"/>
    <property type="match status" value="1"/>
</dbReference>
<keyword evidence="5 6" id="KW-0472">Membrane</keyword>
<dbReference type="Pfam" id="PF07690">
    <property type="entry name" value="MFS_1"/>
    <property type="match status" value="1"/>
</dbReference>
<dbReference type="EMBL" id="JARESE010000046">
    <property type="protein sequence ID" value="MDE8652759.1"/>
    <property type="molecule type" value="Genomic_DNA"/>
</dbReference>
<evidence type="ECO:0000256" key="2">
    <source>
        <dbReference type="ARBA" id="ARBA00022448"/>
    </source>
</evidence>
<dbReference type="PROSITE" id="PS50850">
    <property type="entry name" value="MFS"/>
    <property type="match status" value="1"/>
</dbReference>
<feature type="transmembrane region" description="Helical" evidence="6">
    <location>
        <begin position="82"/>
        <end position="101"/>
    </location>
</feature>
<dbReference type="InterPro" id="IPR020846">
    <property type="entry name" value="MFS_dom"/>
</dbReference>
<feature type="transmembrane region" description="Helical" evidence="6">
    <location>
        <begin position="107"/>
        <end position="129"/>
    </location>
</feature>
<evidence type="ECO:0000256" key="1">
    <source>
        <dbReference type="ARBA" id="ARBA00004141"/>
    </source>
</evidence>
<evidence type="ECO:0000256" key="4">
    <source>
        <dbReference type="ARBA" id="ARBA00022989"/>
    </source>
</evidence>
<evidence type="ECO:0000256" key="3">
    <source>
        <dbReference type="ARBA" id="ARBA00022692"/>
    </source>
</evidence>
<evidence type="ECO:0000313" key="9">
    <source>
        <dbReference type="Proteomes" id="UP001216253"/>
    </source>
</evidence>
<dbReference type="Proteomes" id="UP001216253">
    <property type="component" value="Unassembled WGS sequence"/>
</dbReference>
<feature type="transmembrane region" description="Helical" evidence="6">
    <location>
        <begin position="150"/>
        <end position="169"/>
    </location>
</feature>
<evidence type="ECO:0000256" key="5">
    <source>
        <dbReference type="ARBA" id="ARBA00023136"/>
    </source>
</evidence>
<sequence length="442" mass="48078">MGTMMAKQNITGWWMVACLFLAYAFSWLDRLIITMLVTPIKQDLHLSDLQMGAMLNLSFALGFSIFCVPMGWAADRFDRRKVLVLGISVWSAATLGAGFAHSFPQLLICRALVGIGEASLLPAAYSLIADTFPPQRVTFATSVFQTASKFGSAVTFAVGALVITLAKHLEQTTMAVSLGAGYWQITLALVGLPGLVVALSMLTFSEPRRRESEKTAPPRKGELRAFLAANARLSTAVVLAATLIVMVAYSYLSWMPTYMERRFSWGPERYGPALGALNVFGAIAVVFSGRIVDWLFVGGMRDAHLRFTSYSIIFLIPVVFLAFYFNNPYFFLLSYAVSQIVTIPFVVFCATIVALVAPATIRAQLIGLLMMIYTAFGHGVGASLVGVISDKIFRNEAMLGMSLAIVIITSLILAAIVLRLALPELRRAVATRGDPNSPDSHS</sequence>
<feature type="transmembrane region" description="Helical" evidence="6">
    <location>
        <begin position="368"/>
        <end position="389"/>
    </location>
</feature>
<feature type="transmembrane region" description="Helical" evidence="6">
    <location>
        <begin position="401"/>
        <end position="422"/>
    </location>
</feature>
<gene>
    <name evidence="8" type="ORF">PYV00_13715</name>
</gene>
<feature type="transmembrane region" description="Helical" evidence="6">
    <location>
        <begin position="272"/>
        <end position="295"/>
    </location>
</feature>
<dbReference type="PROSITE" id="PS51257">
    <property type="entry name" value="PROKAR_LIPOPROTEIN"/>
    <property type="match status" value="1"/>
</dbReference>
<dbReference type="PANTHER" id="PTHR23505:SF79">
    <property type="entry name" value="PROTEIN SPINSTER"/>
    <property type="match status" value="1"/>
</dbReference>
<keyword evidence="9" id="KW-1185">Reference proteome</keyword>
<name>A0ABT5WRT4_9SPHN</name>
<feature type="transmembrane region" description="Helical" evidence="6">
    <location>
        <begin position="181"/>
        <end position="204"/>
    </location>
</feature>
<keyword evidence="2" id="KW-0813">Transport</keyword>
<feature type="transmembrane region" description="Helical" evidence="6">
    <location>
        <begin position="331"/>
        <end position="356"/>
    </location>
</feature>
<accession>A0ABT5WRT4</accession>
<reference evidence="8 9" key="1">
    <citation type="submission" date="2023-03" db="EMBL/GenBank/DDBJ databases">
        <title>NovoSphingobium album sp. nov. isolated from polycyclic aromatic hydrocarbons- and heavy-metal polluted soil.</title>
        <authorList>
            <person name="Liu Z."/>
            <person name="Wang K."/>
        </authorList>
    </citation>
    <scope>NUCLEOTIDE SEQUENCE [LARGE SCALE GENOMIC DNA]</scope>
    <source>
        <strain evidence="8 9">H3SJ31-1</strain>
    </source>
</reference>
<organism evidence="8 9">
    <name type="scientific">Novosphingobium album</name>
    <name type="common">ex Liu et al. 2023</name>
    <dbReference type="NCBI Taxonomy" id="3031130"/>
    <lineage>
        <taxon>Bacteria</taxon>
        <taxon>Pseudomonadati</taxon>
        <taxon>Pseudomonadota</taxon>
        <taxon>Alphaproteobacteria</taxon>
        <taxon>Sphingomonadales</taxon>
        <taxon>Sphingomonadaceae</taxon>
        <taxon>Novosphingobium</taxon>
    </lineage>
</organism>
<comment type="subcellular location">
    <subcellularLocation>
        <location evidence="1">Membrane</location>
        <topology evidence="1">Multi-pass membrane protein</topology>
    </subcellularLocation>
</comment>
<keyword evidence="4 6" id="KW-1133">Transmembrane helix</keyword>
<feature type="transmembrane region" description="Helical" evidence="6">
    <location>
        <begin position="225"/>
        <end position="252"/>
    </location>
</feature>
<dbReference type="InterPro" id="IPR011701">
    <property type="entry name" value="MFS"/>
</dbReference>
<feature type="domain" description="Major facilitator superfamily (MFS) profile" evidence="7">
    <location>
        <begin position="15"/>
        <end position="426"/>
    </location>
</feature>
<dbReference type="RefSeq" id="WP_275228851.1">
    <property type="nucleotide sequence ID" value="NZ_JARESE010000046.1"/>
</dbReference>
<comment type="caution">
    <text evidence="8">The sequence shown here is derived from an EMBL/GenBank/DDBJ whole genome shotgun (WGS) entry which is preliminary data.</text>
</comment>
<keyword evidence="3 6" id="KW-0812">Transmembrane</keyword>
<protein>
    <submittedName>
        <fullName evidence="8">MFS transporter</fullName>
    </submittedName>
</protein>
<dbReference type="InterPro" id="IPR044770">
    <property type="entry name" value="MFS_spinster-like"/>
</dbReference>
<proteinExistence type="predicted"/>
<evidence type="ECO:0000313" key="8">
    <source>
        <dbReference type="EMBL" id="MDE8652759.1"/>
    </source>
</evidence>
<evidence type="ECO:0000259" key="7">
    <source>
        <dbReference type="PROSITE" id="PS50850"/>
    </source>
</evidence>
<feature type="transmembrane region" description="Helical" evidence="6">
    <location>
        <begin position="12"/>
        <end position="33"/>
    </location>
</feature>
<feature type="transmembrane region" description="Helical" evidence="6">
    <location>
        <begin position="307"/>
        <end position="325"/>
    </location>
</feature>
<dbReference type="PANTHER" id="PTHR23505">
    <property type="entry name" value="SPINSTER"/>
    <property type="match status" value="1"/>
</dbReference>
<evidence type="ECO:0000256" key="6">
    <source>
        <dbReference type="SAM" id="Phobius"/>
    </source>
</evidence>